<dbReference type="PROSITE" id="PS50222">
    <property type="entry name" value="EF_HAND_2"/>
    <property type="match status" value="1"/>
</dbReference>
<dbReference type="GO" id="GO:0046854">
    <property type="term" value="P:phosphatidylinositol phosphate biosynthetic process"/>
    <property type="evidence" value="ECO:0007669"/>
    <property type="project" value="TreeGrafter"/>
</dbReference>
<evidence type="ECO:0000313" key="7">
    <source>
        <dbReference type="Proteomes" id="UP001295684"/>
    </source>
</evidence>
<keyword evidence="1" id="KW-0106">Calcium</keyword>
<reference evidence="6" key="1">
    <citation type="submission" date="2023-07" db="EMBL/GenBank/DDBJ databases">
        <authorList>
            <consortium name="AG Swart"/>
            <person name="Singh M."/>
            <person name="Singh A."/>
            <person name="Seah K."/>
            <person name="Emmerich C."/>
        </authorList>
    </citation>
    <scope>NUCLEOTIDE SEQUENCE</scope>
    <source>
        <strain evidence="6">DP1</strain>
    </source>
</reference>
<dbReference type="PROSITE" id="PS51455">
    <property type="entry name" value="PIPK"/>
    <property type="match status" value="1"/>
</dbReference>
<protein>
    <submittedName>
        <fullName evidence="6">Uncharacterized protein</fullName>
    </submittedName>
</protein>
<dbReference type="AlphaFoldDB" id="A0AAD1Y619"/>
<keyword evidence="7" id="KW-1185">Reference proteome</keyword>
<evidence type="ECO:0000259" key="4">
    <source>
        <dbReference type="PROSITE" id="PS50222"/>
    </source>
</evidence>
<dbReference type="Gene3D" id="3.30.810.10">
    <property type="entry name" value="2-Layer Sandwich"/>
    <property type="match status" value="1"/>
</dbReference>
<dbReference type="SMART" id="SM00330">
    <property type="entry name" value="PIPKc"/>
    <property type="match status" value="1"/>
</dbReference>
<dbReference type="PANTHER" id="PTHR23086:SF8">
    <property type="entry name" value="PHOSPHATIDYLINOSITOL 5-PHOSPHATE 4-KINASE, ISOFORM A"/>
    <property type="match status" value="1"/>
</dbReference>
<feature type="region of interest" description="Disordered" evidence="3">
    <location>
        <begin position="427"/>
        <end position="459"/>
    </location>
</feature>
<keyword evidence="2" id="KW-0808">Transferase</keyword>
<dbReference type="PANTHER" id="PTHR23086">
    <property type="entry name" value="PHOSPHATIDYLINOSITOL-4-PHOSPHATE 5-KINASE"/>
    <property type="match status" value="1"/>
</dbReference>
<dbReference type="InterPro" id="IPR002498">
    <property type="entry name" value="PInositol-4-P-4/5-kinase_core"/>
</dbReference>
<organism evidence="6 7">
    <name type="scientific">Euplotes crassus</name>
    <dbReference type="NCBI Taxonomy" id="5936"/>
    <lineage>
        <taxon>Eukaryota</taxon>
        <taxon>Sar</taxon>
        <taxon>Alveolata</taxon>
        <taxon>Ciliophora</taxon>
        <taxon>Intramacronucleata</taxon>
        <taxon>Spirotrichea</taxon>
        <taxon>Hypotrichia</taxon>
        <taxon>Euplotida</taxon>
        <taxon>Euplotidae</taxon>
        <taxon>Moneuplotes</taxon>
    </lineage>
</organism>
<keyword evidence="2" id="KW-0067">ATP-binding</keyword>
<feature type="domain" description="PIPK" evidence="5">
    <location>
        <begin position="466"/>
        <end position="823"/>
    </location>
</feature>
<keyword evidence="2" id="KW-0547">Nucleotide-binding</keyword>
<dbReference type="GO" id="GO:0005509">
    <property type="term" value="F:calcium ion binding"/>
    <property type="evidence" value="ECO:0007669"/>
    <property type="project" value="InterPro"/>
</dbReference>
<feature type="domain" description="EF-hand" evidence="4">
    <location>
        <begin position="89"/>
        <end position="118"/>
    </location>
</feature>
<comment type="caution">
    <text evidence="6">The sequence shown here is derived from an EMBL/GenBank/DDBJ whole genome shotgun (WGS) entry which is preliminary data.</text>
</comment>
<dbReference type="InterPro" id="IPR027483">
    <property type="entry name" value="PInositol-4-P-4/5-kinase_C_sf"/>
</dbReference>
<dbReference type="InterPro" id="IPR002048">
    <property type="entry name" value="EF_hand_dom"/>
</dbReference>
<gene>
    <name evidence="6" type="ORF">ECRASSUSDP1_LOCUS26541</name>
</gene>
<dbReference type="InterPro" id="IPR011992">
    <property type="entry name" value="EF-hand-dom_pair"/>
</dbReference>
<dbReference type="PROSITE" id="PS00018">
    <property type="entry name" value="EF_HAND_1"/>
    <property type="match status" value="1"/>
</dbReference>
<dbReference type="SUPFAM" id="SSF56104">
    <property type="entry name" value="SAICAR synthase-like"/>
    <property type="match status" value="1"/>
</dbReference>
<evidence type="ECO:0000256" key="3">
    <source>
        <dbReference type="SAM" id="MobiDB-lite"/>
    </source>
</evidence>
<dbReference type="InterPro" id="IPR018247">
    <property type="entry name" value="EF_Hand_1_Ca_BS"/>
</dbReference>
<name>A0AAD1Y619_EUPCR</name>
<dbReference type="InterPro" id="IPR023610">
    <property type="entry name" value="PInositol-4/5-P-5/4-kinase"/>
</dbReference>
<dbReference type="EMBL" id="CAMPGE010027362">
    <property type="protein sequence ID" value="CAI2385000.1"/>
    <property type="molecule type" value="Genomic_DNA"/>
</dbReference>
<dbReference type="GO" id="GO:0016308">
    <property type="term" value="F:1-phosphatidylinositol-4-phosphate 5-kinase activity"/>
    <property type="evidence" value="ECO:0007669"/>
    <property type="project" value="TreeGrafter"/>
</dbReference>
<dbReference type="Pfam" id="PF01504">
    <property type="entry name" value="PIP5K"/>
    <property type="match status" value="1"/>
</dbReference>
<accession>A0AAD1Y619</accession>
<dbReference type="Gene3D" id="3.30.800.10">
    <property type="entry name" value="Phosphatidylinositol Phosphate Kinase II Beta"/>
    <property type="match status" value="1"/>
</dbReference>
<proteinExistence type="predicted"/>
<evidence type="ECO:0000256" key="2">
    <source>
        <dbReference type="PROSITE-ProRule" id="PRU00781"/>
    </source>
</evidence>
<sequence>MCSFIEGVGLSEMSRNKGVKGCLCCLRGVKNRVQSVPQRPEFFKKFKNPDDPRLMDLVKRFNKYSTNDEISLEQYRRMMGILGNTYFTERMFSAMDQNKNNKIDLEEYITYNNVILNGTISEKREQNFSMIDDNTDAVVTKEEFQKFVINILDMYSKADRERIESNKGMIDEVFEKIVPPGKAEFTFDDYMKALEDNPDLFIWLERPKEMLSDILNKEEGKYSKKFVDDLIDLFFKYIATTEFSIRKILRAVKQLQGKSDIESASEQDNFLLNLTDPSFNRGRGGYYEVLKTLTKDVRNKPTLEATLRFDKKAKSQAFDPGMIRNRDSVAFTDIDEGGNGIEEYEESQVNDESDEELKDHDESVMSRSSLAGKAKTELEMLSNKKLEKQITLKLKNESEDPLENIQNVSESMVDVCRSLDIQLQERIDKETNRKSNKAQKQPVRSPPEEIYKEEDNEDDLPEEREFIDFGHERFDLVFNIMLGIKRSIDCQFSFAFLNTRDNGYVAKYEYKNEWFSTNNSASNEFVFIDYAPKIFEDIRIKDGIENNQYIESLGPDNIYNYIWTNDFKTFTSLVSSGKSGSLFYYSMDGKFMLKTIARDEFYKLLSTLKKYHDHLCKYPESLLTRYYGLYKIKYKESGIKREQYIIIMNNMFRKFSPGVKYDLKGSIQGRKTSFKYGKIDPKIALKDNDWTERGELVYLKAHDKRKLMQIIKADSDYLGDNQTLDYSLLLGIIDLDDLKEKDQNDPVLQYAKTYSRGQKDRGIYISDSKKQMYIVGIIDTLTNYSTLKQLEYYFKRCKHGHKMSCIPPTMYAERFYDFMVEKVFG</sequence>
<evidence type="ECO:0000256" key="1">
    <source>
        <dbReference type="ARBA" id="ARBA00022837"/>
    </source>
</evidence>
<dbReference type="InterPro" id="IPR027484">
    <property type="entry name" value="PInositol-4-P-5-kinase_N"/>
</dbReference>
<feature type="region of interest" description="Disordered" evidence="3">
    <location>
        <begin position="344"/>
        <end position="371"/>
    </location>
</feature>
<dbReference type="CDD" id="cd00139">
    <property type="entry name" value="PIPKc"/>
    <property type="match status" value="1"/>
</dbReference>
<keyword evidence="2" id="KW-0418">Kinase</keyword>
<feature type="compositionally biased region" description="Acidic residues" evidence="3">
    <location>
        <begin position="344"/>
        <end position="356"/>
    </location>
</feature>
<dbReference type="GO" id="GO:0005886">
    <property type="term" value="C:plasma membrane"/>
    <property type="evidence" value="ECO:0007669"/>
    <property type="project" value="TreeGrafter"/>
</dbReference>
<evidence type="ECO:0000313" key="6">
    <source>
        <dbReference type="EMBL" id="CAI2385000.1"/>
    </source>
</evidence>
<evidence type="ECO:0000259" key="5">
    <source>
        <dbReference type="PROSITE" id="PS51455"/>
    </source>
</evidence>
<dbReference type="Proteomes" id="UP001295684">
    <property type="component" value="Unassembled WGS sequence"/>
</dbReference>
<dbReference type="SUPFAM" id="SSF47473">
    <property type="entry name" value="EF-hand"/>
    <property type="match status" value="1"/>
</dbReference>
<dbReference type="Gene3D" id="1.10.238.10">
    <property type="entry name" value="EF-hand"/>
    <property type="match status" value="1"/>
</dbReference>
<dbReference type="GO" id="GO:0005524">
    <property type="term" value="F:ATP binding"/>
    <property type="evidence" value="ECO:0007669"/>
    <property type="project" value="UniProtKB-UniRule"/>
</dbReference>